<proteinExistence type="predicted"/>
<sequence>MAPPGVNSFFDHMDTLSAFGPCYYHSPFSIAPKPSLQPLMSPPAIKATLSSPLSSSRVESDILSILSDHDYTSKPTGGLCRSVADVKEECSEDEAESSLDNSTSSGDAMLSSAADFSNEIITDTDFLQELDSLDFTDLDPCTDVAMEDSFQDFIDSVLDKSRPPFFGGDDSDSIQHEAVILNQEEFLGFLGLQPAGSSIVVLQDVSLCKPDIVCTDIPVPSEAVPTKKCSSCSQWETVSRVVYSSASSHTYTTVPARSDNNVSIKQSCFPLSTLSVMSPKQMLPLTIDTSFDFASELSGQLCGQEEEDVAMQDAVRQQGSEDDATRDLLNWLQEDQIEPRVSNSAAEQQKQLIVLAPSLDLESFVDLEDFVQDSSCPQMLVHQNKDATSNCNGYLKFSFLSTDRHSQHFGYSEDIVGSSCVKSSLDYYSSQDSPVSSRSWPCSNAASPSSSPSASSVDLSSAESTQLALLNLFSEENASVLHSIEDSDLRFI</sequence>
<comment type="caution">
    <text evidence="1">The sequence shown here is derived from an EMBL/GenBank/DDBJ whole genome shotgun (WGS) entry which is preliminary data.</text>
</comment>
<dbReference type="Proteomes" id="UP001233172">
    <property type="component" value="Unassembled WGS sequence"/>
</dbReference>
<protein>
    <submittedName>
        <fullName evidence="1">Uncharacterized protein</fullName>
    </submittedName>
</protein>
<name>A0AAD8C104_BIOPF</name>
<evidence type="ECO:0000313" key="2">
    <source>
        <dbReference type="Proteomes" id="UP001233172"/>
    </source>
</evidence>
<reference evidence="1" key="2">
    <citation type="submission" date="2023-04" db="EMBL/GenBank/DDBJ databases">
        <authorList>
            <person name="Bu L."/>
            <person name="Lu L."/>
            <person name="Laidemitt M.R."/>
            <person name="Zhang S.M."/>
            <person name="Mutuku M."/>
            <person name="Mkoji G."/>
            <person name="Steinauer M."/>
            <person name="Loker E.S."/>
        </authorList>
    </citation>
    <scope>NUCLEOTIDE SEQUENCE</scope>
    <source>
        <strain evidence="1">KasaAsao</strain>
        <tissue evidence="1">Whole Snail</tissue>
    </source>
</reference>
<dbReference type="EMBL" id="JASAOG010000017">
    <property type="protein sequence ID" value="KAK0064512.1"/>
    <property type="molecule type" value="Genomic_DNA"/>
</dbReference>
<organism evidence="1 2">
    <name type="scientific">Biomphalaria pfeifferi</name>
    <name type="common">Bloodfluke planorb</name>
    <name type="synonym">Freshwater snail</name>
    <dbReference type="NCBI Taxonomy" id="112525"/>
    <lineage>
        <taxon>Eukaryota</taxon>
        <taxon>Metazoa</taxon>
        <taxon>Spiralia</taxon>
        <taxon>Lophotrochozoa</taxon>
        <taxon>Mollusca</taxon>
        <taxon>Gastropoda</taxon>
        <taxon>Heterobranchia</taxon>
        <taxon>Euthyneura</taxon>
        <taxon>Panpulmonata</taxon>
        <taxon>Hygrophila</taxon>
        <taxon>Lymnaeoidea</taxon>
        <taxon>Planorbidae</taxon>
        <taxon>Biomphalaria</taxon>
    </lineage>
</organism>
<reference evidence="1" key="1">
    <citation type="journal article" date="2023" name="PLoS Negl. Trop. Dis.">
        <title>A genome sequence for Biomphalaria pfeifferi, the major vector snail for the human-infecting parasite Schistosoma mansoni.</title>
        <authorList>
            <person name="Bu L."/>
            <person name="Lu L."/>
            <person name="Laidemitt M.R."/>
            <person name="Zhang S.M."/>
            <person name="Mutuku M."/>
            <person name="Mkoji G."/>
            <person name="Steinauer M."/>
            <person name="Loker E.S."/>
        </authorList>
    </citation>
    <scope>NUCLEOTIDE SEQUENCE</scope>
    <source>
        <strain evidence="1">KasaAsao</strain>
    </source>
</reference>
<gene>
    <name evidence="1" type="ORF">Bpfe_006171</name>
</gene>
<dbReference type="AlphaFoldDB" id="A0AAD8C104"/>
<accession>A0AAD8C104</accession>
<keyword evidence="2" id="KW-1185">Reference proteome</keyword>
<evidence type="ECO:0000313" key="1">
    <source>
        <dbReference type="EMBL" id="KAK0064512.1"/>
    </source>
</evidence>